<evidence type="ECO:0000259" key="1">
    <source>
        <dbReference type="Pfam" id="PF01022"/>
    </source>
</evidence>
<name>A0A977PKR4_9CREN</name>
<keyword evidence="2" id="KW-0238">DNA-binding</keyword>
<dbReference type="GO" id="GO:0003677">
    <property type="term" value="F:DNA binding"/>
    <property type="evidence" value="ECO:0007669"/>
    <property type="project" value="UniProtKB-KW"/>
</dbReference>
<evidence type="ECO:0000313" key="3">
    <source>
        <dbReference type="Proteomes" id="UP001063698"/>
    </source>
</evidence>
<sequence length="61" mass="7144">MIKALLKLKEEPRSLSSLARELGTNRKRLKEYLKFLEEEGYVERIGGVYMIKKVPSFLSTR</sequence>
<dbReference type="Proteomes" id="UP001063698">
    <property type="component" value="Chromosome"/>
</dbReference>
<dbReference type="KEGG" id="ipc:IPA_07025"/>
<dbReference type="InterPro" id="IPR036388">
    <property type="entry name" value="WH-like_DNA-bd_sf"/>
</dbReference>
<dbReference type="AlphaFoldDB" id="A0A977PKR4"/>
<dbReference type="Gene3D" id="1.10.10.10">
    <property type="entry name" value="Winged helix-like DNA-binding domain superfamily/Winged helix DNA-binding domain"/>
    <property type="match status" value="1"/>
</dbReference>
<accession>A0A977PKR4</accession>
<feature type="domain" description="HTH arsR-type" evidence="1">
    <location>
        <begin position="2"/>
        <end position="43"/>
    </location>
</feature>
<keyword evidence="3" id="KW-1185">Reference proteome</keyword>
<dbReference type="GO" id="GO:0003700">
    <property type="term" value="F:DNA-binding transcription factor activity"/>
    <property type="evidence" value="ECO:0007669"/>
    <property type="project" value="InterPro"/>
</dbReference>
<organism evidence="2 3">
    <name type="scientific">Ignicoccus pacificus DSM 13166</name>
    <dbReference type="NCBI Taxonomy" id="940294"/>
    <lineage>
        <taxon>Archaea</taxon>
        <taxon>Thermoproteota</taxon>
        <taxon>Thermoprotei</taxon>
        <taxon>Desulfurococcales</taxon>
        <taxon>Desulfurococcaceae</taxon>
        <taxon>Ignicoccus</taxon>
    </lineage>
</organism>
<dbReference type="InterPro" id="IPR036390">
    <property type="entry name" value="WH_DNA-bd_sf"/>
</dbReference>
<proteinExistence type="predicted"/>
<dbReference type="SUPFAM" id="SSF46785">
    <property type="entry name" value="Winged helix' DNA-binding domain"/>
    <property type="match status" value="1"/>
</dbReference>
<protein>
    <submittedName>
        <fullName evidence="2">DNA-binding protein</fullName>
    </submittedName>
</protein>
<dbReference type="InterPro" id="IPR001845">
    <property type="entry name" value="HTH_ArsR_DNA-bd_dom"/>
</dbReference>
<gene>
    <name evidence="2" type="ORF">IPA_07025</name>
</gene>
<reference evidence="2" key="1">
    <citation type="submission" date="2013-11" db="EMBL/GenBank/DDBJ databases">
        <title>Comparative genomics of Ignicoccus.</title>
        <authorList>
            <person name="Podar M."/>
        </authorList>
    </citation>
    <scope>NUCLEOTIDE SEQUENCE</scope>
    <source>
        <strain evidence="2">DSM 13166</strain>
    </source>
</reference>
<dbReference type="Pfam" id="PF01022">
    <property type="entry name" value="HTH_5"/>
    <property type="match status" value="1"/>
</dbReference>
<evidence type="ECO:0000313" key="2">
    <source>
        <dbReference type="EMBL" id="UXD21704.1"/>
    </source>
</evidence>
<dbReference type="EMBL" id="CP006868">
    <property type="protein sequence ID" value="UXD21704.1"/>
    <property type="molecule type" value="Genomic_DNA"/>
</dbReference>